<dbReference type="AlphaFoldDB" id="A0ABD2X288"/>
<accession>A0ABD2X288</accession>
<keyword evidence="1 2" id="KW-0193">Cuticle</keyword>
<keyword evidence="5" id="KW-1185">Reference proteome</keyword>
<dbReference type="Proteomes" id="UP001627154">
    <property type="component" value="Unassembled WGS sequence"/>
</dbReference>
<proteinExistence type="predicted"/>
<feature type="region of interest" description="Disordered" evidence="3">
    <location>
        <begin position="296"/>
        <end position="344"/>
    </location>
</feature>
<dbReference type="PROSITE" id="PS00233">
    <property type="entry name" value="CHIT_BIND_RR_1"/>
    <property type="match status" value="1"/>
</dbReference>
<dbReference type="Pfam" id="PF00379">
    <property type="entry name" value="Chitin_bind_4"/>
    <property type="match status" value="1"/>
</dbReference>
<dbReference type="PANTHER" id="PTHR10380">
    <property type="entry name" value="CUTICLE PROTEIN"/>
    <property type="match status" value="1"/>
</dbReference>
<name>A0ABD2X288_9HYME</name>
<protein>
    <submittedName>
        <fullName evidence="4">Uncharacterized protein</fullName>
    </submittedName>
</protein>
<feature type="compositionally biased region" description="Gly residues" evidence="3">
    <location>
        <begin position="183"/>
        <end position="194"/>
    </location>
</feature>
<dbReference type="PROSITE" id="PS51155">
    <property type="entry name" value="CHIT_BIND_RR_2"/>
    <property type="match status" value="1"/>
</dbReference>
<dbReference type="GO" id="GO:0042302">
    <property type="term" value="F:structural constituent of cuticle"/>
    <property type="evidence" value="ECO:0007669"/>
    <property type="project" value="UniProtKB-UniRule"/>
</dbReference>
<feature type="compositionally biased region" description="Gly residues" evidence="3">
    <location>
        <begin position="304"/>
        <end position="335"/>
    </location>
</feature>
<sequence>MHLQNCAKRRFSFPIGATTYDEPHSIDCLLYMGEYIDRTRHKDAWPIARIAPTIARCQLLVHLLVDDRSNVSIVCEIFKNISCSVACRRYEAARLDNTYLPPGSAGSAGGSSLQAPNKFGGGFGGNAGGFGSRPGGGFGGGGSSGGFGGGAAGFGARPAGGGFSGGGGGFGGSSGGGGYSGGGGGGGSFGGSSGPSGPPIPIVSFDAQNGGDGNYRYSYETGNGIQVQEQGQSRGNAEAVSGSYSYTGPDGQVYTINYTADETGFHAQGAHIPTPPPIPPEIQRGIELSLAAEARGENQDGAYRGEGGSGGGYQGGGGGGGGGGGYQSSQSGGGYQSSQGGYRY</sequence>
<dbReference type="InterPro" id="IPR000618">
    <property type="entry name" value="Insect_cuticle"/>
</dbReference>
<evidence type="ECO:0000256" key="1">
    <source>
        <dbReference type="ARBA" id="ARBA00022460"/>
    </source>
</evidence>
<dbReference type="EMBL" id="JBJJXI010000058">
    <property type="protein sequence ID" value="KAL3399095.1"/>
    <property type="molecule type" value="Genomic_DNA"/>
</dbReference>
<evidence type="ECO:0000256" key="2">
    <source>
        <dbReference type="PROSITE-ProRule" id="PRU00497"/>
    </source>
</evidence>
<feature type="region of interest" description="Disordered" evidence="3">
    <location>
        <begin position="183"/>
        <end position="202"/>
    </location>
</feature>
<dbReference type="PANTHER" id="PTHR10380:SF173">
    <property type="entry name" value="CUTICULAR PROTEIN 47EF, ISOFORM C-RELATED"/>
    <property type="match status" value="1"/>
</dbReference>
<evidence type="ECO:0000313" key="4">
    <source>
        <dbReference type="EMBL" id="KAL3399095.1"/>
    </source>
</evidence>
<dbReference type="InterPro" id="IPR031311">
    <property type="entry name" value="CHIT_BIND_RR_consensus"/>
</dbReference>
<comment type="caution">
    <text evidence="4">The sequence shown here is derived from an EMBL/GenBank/DDBJ whole genome shotgun (WGS) entry which is preliminary data.</text>
</comment>
<evidence type="ECO:0000256" key="3">
    <source>
        <dbReference type="SAM" id="MobiDB-lite"/>
    </source>
</evidence>
<dbReference type="InterPro" id="IPR050468">
    <property type="entry name" value="Cuticle_Struct_Prot"/>
</dbReference>
<dbReference type="PRINTS" id="PR00947">
    <property type="entry name" value="CUTICLE"/>
</dbReference>
<gene>
    <name evidence="4" type="ORF">TKK_007326</name>
</gene>
<evidence type="ECO:0000313" key="5">
    <source>
        <dbReference type="Proteomes" id="UP001627154"/>
    </source>
</evidence>
<reference evidence="4 5" key="1">
    <citation type="journal article" date="2024" name="bioRxiv">
        <title>A reference genome for Trichogramma kaykai: A tiny desert-dwelling parasitoid wasp with competing sex-ratio distorters.</title>
        <authorList>
            <person name="Culotta J."/>
            <person name="Lindsey A.R."/>
        </authorList>
    </citation>
    <scope>NUCLEOTIDE SEQUENCE [LARGE SCALE GENOMIC DNA]</scope>
    <source>
        <strain evidence="4 5">KSX58</strain>
    </source>
</reference>
<organism evidence="4 5">
    <name type="scientific">Trichogramma kaykai</name>
    <dbReference type="NCBI Taxonomy" id="54128"/>
    <lineage>
        <taxon>Eukaryota</taxon>
        <taxon>Metazoa</taxon>
        <taxon>Ecdysozoa</taxon>
        <taxon>Arthropoda</taxon>
        <taxon>Hexapoda</taxon>
        <taxon>Insecta</taxon>
        <taxon>Pterygota</taxon>
        <taxon>Neoptera</taxon>
        <taxon>Endopterygota</taxon>
        <taxon>Hymenoptera</taxon>
        <taxon>Apocrita</taxon>
        <taxon>Proctotrupomorpha</taxon>
        <taxon>Chalcidoidea</taxon>
        <taxon>Trichogrammatidae</taxon>
        <taxon>Trichogramma</taxon>
    </lineage>
</organism>